<evidence type="ECO:0000256" key="8">
    <source>
        <dbReference type="ARBA" id="ARBA00022968"/>
    </source>
</evidence>
<comment type="similarity">
    <text evidence="2">Belongs to the peptidase S9B family.</text>
</comment>
<feature type="domain" description="Peptidase S9 prolyl oligopeptidase catalytic" evidence="12">
    <location>
        <begin position="633"/>
        <end position="823"/>
    </location>
</feature>
<keyword evidence="7" id="KW-0720">Serine protease</keyword>
<dbReference type="Pfam" id="PF00930">
    <property type="entry name" value="DPPIV_N"/>
    <property type="match status" value="1"/>
</dbReference>
<name>A0A1R1XPY0_9FUNG</name>
<dbReference type="GO" id="GO:0004177">
    <property type="term" value="F:aminopeptidase activity"/>
    <property type="evidence" value="ECO:0007669"/>
    <property type="project" value="UniProtKB-KW"/>
</dbReference>
<dbReference type="EMBL" id="LSSN01002255">
    <property type="protein sequence ID" value="OMJ16702.1"/>
    <property type="molecule type" value="Genomic_DNA"/>
</dbReference>
<reference evidence="14 15" key="1">
    <citation type="submission" date="2017-01" db="EMBL/GenBank/DDBJ databases">
        <authorList>
            <person name="Mah S.A."/>
            <person name="Swanson W.J."/>
            <person name="Moy G.W."/>
            <person name="Vacquier V.D."/>
        </authorList>
    </citation>
    <scope>NUCLEOTIDE SEQUENCE [LARGE SCALE GENOMIC DNA]</scope>
    <source>
        <strain evidence="14 15">GSMNP</strain>
    </source>
</reference>
<evidence type="ECO:0000313" key="15">
    <source>
        <dbReference type="Proteomes" id="UP000187283"/>
    </source>
</evidence>
<dbReference type="SUPFAM" id="SSF82171">
    <property type="entry name" value="DPP6 N-terminal domain-like"/>
    <property type="match status" value="1"/>
</dbReference>
<dbReference type="GO" id="GO:0005774">
    <property type="term" value="C:vacuolar membrane"/>
    <property type="evidence" value="ECO:0007669"/>
    <property type="project" value="UniProtKB-SubCell"/>
</dbReference>
<evidence type="ECO:0000259" key="13">
    <source>
        <dbReference type="Pfam" id="PF00930"/>
    </source>
</evidence>
<evidence type="ECO:0000256" key="6">
    <source>
        <dbReference type="ARBA" id="ARBA00022801"/>
    </source>
</evidence>
<dbReference type="InterPro" id="IPR002469">
    <property type="entry name" value="Peptidase_S9B_N"/>
</dbReference>
<evidence type="ECO:0000256" key="9">
    <source>
        <dbReference type="ARBA" id="ARBA00022989"/>
    </source>
</evidence>
<comment type="caution">
    <text evidence="14">The sequence shown here is derived from an EMBL/GenBank/DDBJ whole genome shotgun (WGS) entry which is preliminary data.</text>
</comment>
<evidence type="ECO:0000313" key="14">
    <source>
        <dbReference type="EMBL" id="OMJ16702.1"/>
    </source>
</evidence>
<evidence type="ECO:0000256" key="1">
    <source>
        <dbReference type="ARBA" id="ARBA00004576"/>
    </source>
</evidence>
<keyword evidence="9" id="KW-1133">Transmembrane helix</keyword>
<dbReference type="InterPro" id="IPR050278">
    <property type="entry name" value="Serine_Prot_S9B/DPPIV"/>
</dbReference>
<dbReference type="GO" id="GO:0006508">
    <property type="term" value="P:proteolysis"/>
    <property type="evidence" value="ECO:0007669"/>
    <property type="project" value="UniProtKB-KW"/>
</dbReference>
<evidence type="ECO:0000256" key="4">
    <source>
        <dbReference type="ARBA" id="ARBA00022670"/>
    </source>
</evidence>
<feature type="domain" description="Dipeptidylpeptidase IV N-terminal" evidence="13">
    <location>
        <begin position="148"/>
        <end position="521"/>
    </location>
</feature>
<evidence type="ECO:0000256" key="7">
    <source>
        <dbReference type="ARBA" id="ARBA00022825"/>
    </source>
</evidence>
<dbReference type="Gene3D" id="2.140.10.30">
    <property type="entry name" value="Dipeptidylpeptidase IV, N-terminal domain"/>
    <property type="match status" value="1"/>
</dbReference>
<accession>A0A1R1XPY0</accession>
<dbReference type="Proteomes" id="UP000187283">
    <property type="component" value="Unassembled WGS sequence"/>
</dbReference>
<evidence type="ECO:0000256" key="3">
    <source>
        <dbReference type="ARBA" id="ARBA00022438"/>
    </source>
</evidence>
<keyword evidence="10" id="KW-0472">Membrane</keyword>
<evidence type="ECO:0000256" key="11">
    <source>
        <dbReference type="ARBA" id="ARBA00023180"/>
    </source>
</evidence>
<organism evidence="14 15">
    <name type="scientific">Smittium culicis</name>
    <dbReference type="NCBI Taxonomy" id="133412"/>
    <lineage>
        <taxon>Eukaryota</taxon>
        <taxon>Fungi</taxon>
        <taxon>Fungi incertae sedis</taxon>
        <taxon>Zoopagomycota</taxon>
        <taxon>Kickxellomycotina</taxon>
        <taxon>Harpellomycetes</taxon>
        <taxon>Harpellales</taxon>
        <taxon>Legeriomycetaceae</taxon>
        <taxon>Smittium</taxon>
    </lineage>
</organism>
<protein>
    <submittedName>
        <fullName evidence="14">Putative dipeptidyl-aminopeptidase B</fullName>
    </submittedName>
</protein>
<comment type="subcellular location">
    <subcellularLocation>
        <location evidence="1">Vacuole membrane</location>
        <topology evidence="1">Single-pass type II membrane protein</topology>
    </subcellularLocation>
</comment>
<dbReference type="OrthoDB" id="16520at2759"/>
<dbReference type="InterPro" id="IPR001375">
    <property type="entry name" value="Peptidase_S9_cat"/>
</dbReference>
<evidence type="ECO:0000256" key="10">
    <source>
        <dbReference type="ARBA" id="ARBA00023136"/>
    </source>
</evidence>
<dbReference type="Gene3D" id="3.40.50.1820">
    <property type="entry name" value="alpha/beta hydrolase"/>
    <property type="match status" value="1"/>
</dbReference>
<keyword evidence="11" id="KW-0325">Glycoprotein</keyword>
<keyword evidence="15" id="KW-1185">Reference proteome</keyword>
<keyword evidence="3 14" id="KW-0031">Aminopeptidase</keyword>
<dbReference type="InterPro" id="IPR029058">
    <property type="entry name" value="AB_hydrolase_fold"/>
</dbReference>
<evidence type="ECO:0000259" key="12">
    <source>
        <dbReference type="Pfam" id="PF00326"/>
    </source>
</evidence>
<dbReference type="PANTHER" id="PTHR11731:SF200">
    <property type="entry name" value="DIPEPTIDYL PEPTIDASE 10, ISOFORM B"/>
    <property type="match status" value="1"/>
</dbReference>
<keyword evidence="5" id="KW-0812">Transmembrane</keyword>
<keyword evidence="6" id="KW-0378">Hydrolase</keyword>
<dbReference type="GO" id="GO:0008239">
    <property type="term" value="F:dipeptidyl-peptidase activity"/>
    <property type="evidence" value="ECO:0007669"/>
    <property type="project" value="TreeGrafter"/>
</dbReference>
<proteinExistence type="inferred from homology"/>
<dbReference type="GO" id="GO:0008236">
    <property type="term" value="F:serine-type peptidase activity"/>
    <property type="evidence" value="ECO:0007669"/>
    <property type="project" value="UniProtKB-KW"/>
</dbReference>
<gene>
    <name evidence="14" type="ORF">AYI70_g6435</name>
</gene>
<dbReference type="GO" id="GO:0005886">
    <property type="term" value="C:plasma membrane"/>
    <property type="evidence" value="ECO:0007669"/>
    <property type="project" value="TreeGrafter"/>
</dbReference>
<keyword evidence="4" id="KW-0645">Protease</keyword>
<sequence length="824" mass="92851">MVMTILFTAIGTNLIVSYSGNKLEGKLDHVHKGANSKEQHKNIFSRYSNIFGKRDDAQKDDSNADEQYISFDEYHAGNYISKLDDITYVKHPENATIDGLYISEEDDIKIVNIEETFEHILATKSDISNALASASLSNDTSFISISASPDWKFLLLETDRVKIFRHSYYSTYYVYSVDTKKMTPLSDTLNDKVTLAQFSPVGHSISFVIENDLYTSDTSKINRVTTSGGVNVFNAISDWVYEEEVFGSSYAHWWSPDGTKILFLQTNDTFVTEYKYSLYNPNSANNSYPEEQSIKFPKAGYSNPTPQVYVHDLSSTSNSLQYLDFGRDEFVVTQVEWVTKDSSNVIVRLANRIQNTFKTYLVSNSGGSYTHKMVNEVSSVKTDNAWIEISNSIIYISKENTGSGSDGYLDLVEHNGFMHIGLYTPLDNNKPIMLTQGDWEVVDRSLSYDSNTNIVYYQATTRASYAFDIYSINVSGYRTVNSLTPVKNLPNGVTGSGSYYFTLSRNGLYGTLTYIGPDVPWSAVYKLKSGQIDGPPVHIIGTNKGLREKLSKMNTPHIEFTSVPSEAGYDDLDVSILYPPCFDPSLKKHYSVLINYYGGPNSKQVSEGYFMSTWNAAAVSASHFNSEHPNAVDLVVITIDPRGTAYKGRKFSRIVDRKLGVIEAYDIAKATRYLLNKHDYLDPNRVGAWGWSYGGFLTLKLLEEAPDLFKVGMSVAPVTDWRFYDTVYTERYMDTPQMNPAGYNISSVHNYTNIASTNLLLMHGTGDDNVHTQNSFVLIDKLQTVNDHNLTIMLYPDSDHSIRLGNARPYLDYKLANYLFTNFQ</sequence>
<evidence type="ECO:0000256" key="5">
    <source>
        <dbReference type="ARBA" id="ARBA00022692"/>
    </source>
</evidence>
<dbReference type="SUPFAM" id="SSF53474">
    <property type="entry name" value="alpha/beta-Hydrolases"/>
    <property type="match status" value="1"/>
</dbReference>
<dbReference type="STRING" id="133412.A0A1R1XPY0"/>
<keyword evidence="8" id="KW-0735">Signal-anchor</keyword>
<dbReference type="Pfam" id="PF00326">
    <property type="entry name" value="Peptidase_S9"/>
    <property type="match status" value="1"/>
</dbReference>
<dbReference type="PANTHER" id="PTHR11731">
    <property type="entry name" value="PROTEASE FAMILY S9B,C DIPEPTIDYL-PEPTIDASE IV-RELATED"/>
    <property type="match status" value="1"/>
</dbReference>
<evidence type="ECO:0000256" key="2">
    <source>
        <dbReference type="ARBA" id="ARBA00006150"/>
    </source>
</evidence>
<dbReference type="AlphaFoldDB" id="A0A1R1XPY0"/>